<dbReference type="EMBL" id="CADCWO010000212">
    <property type="protein sequence ID" value="CAA9587172.1"/>
    <property type="molecule type" value="Genomic_DNA"/>
</dbReference>
<gene>
    <name evidence="1" type="ORF">AVDCRST_MAG81-4430</name>
</gene>
<reference evidence="1" key="1">
    <citation type="submission" date="2020-02" db="EMBL/GenBank/DDBJ databases">
        <authorList>
            <person name="Meier V. D."/>
        </authorList>
    </citation>
    <scope>NUCLEOTIDE SEQUENCE</scope>
    <source>
        <strain evidence="1">AVDCRST_MAG81</strain>
    </source>
</reference>
<organism evidence="1">
    <name type="scientific">uncultured Synechococcales cyanobacterium</name>
    <dbReference type="NCBI Taxonomy" id="1936017"/>
    <lineage>
        <taxon>Bacteria</taxon>
        <taxon>Bacillati</taxon>
        <taxon>Cyanobacteriota</taxon>
        <taxon>Cyanophyceae</taxon>
        <taxon>Synechococcales</taxon>
        <taxon>environmental samples</taxon>
    </lineage>
</organism>
<dbReference type="AlphaFoldDB" id="A0A6J4VRX5"/>
<sequence length="42" mass="5026">MLKLGEILINLLRQKGKIDRLGNVHCQNPFYLSRRILEQLKY</sequence>
<name>A0A6J4VRX5_9CYAN</name>
<accession>A0A6J4VRX5</accession>
<evidence type="ECO:0000313" key="1">
    <source>
        <dbReference type="EMBL" id="CAA9587172.1"/>
    </source>
</evidence>
<proteinExistence type="predicted"/>
<protein>
    <submittedName>
        <fullName evidence="1">Uncharacterized protein</fullName>
    </submittedName>
</protein>